<dbReference type="Proteomes" id="UP001601444">
    <property type="component" value="Unassembled WGS sequence"/>
</dbReference>
<dbReference type="RefSeq" id="WP_387699269.1">
    <property type="nucleotide sequence ID" value="NZ_JBIAMX010000002.1"/>
</dbReference>
<accession>A0ABW6PIW7</accession>
<gene>
    <name evidence="1" type="ORF">ACFYTF_05805</name>
</gene>
<reference evidence="1 2" key="1">
    <citation type="submission" date="2024-10" db="EMBL/GenBank/DDBJ databases">
        <title>The Natural Products Discovery Center: Release of the First 8490 Sequenced Strains for Exploring Actinobacteria Biosynthetic Diversity.</title>
        <authorList>
            <person name="Kalkreuter E."/>
            <person name="Kautsar S.A."/>
            <person name="Yang D."/>
            <person name="Bader C.D."/>
            <person name="Teijaro C.N."/>
            <person name="Fluegel L."/>
            <person name="Davis C.M."/>
            <person name="Simpson J.R."/>
            <person name="Lauterbach L."/>
            <person name="Steele A.D."/>
            <person name="Gui C."/>
            <person name="Meng S."/>
            <person name="Li G."/>
            <person name="Viehrig K."/>
            <person name="Ye F."/>
            <person name="Su P."/>
            <person name="Kiefer A.F."/>
            <person name="Nichols A."/>
            <person name="Cepeda A.J."/>
            <person name="Yan W."/>
            <person name="Fan B."/>
            <person name="Jiang Y."/>
            <person name="Adhikari A."/>
            <person name="Zheng C.-J."/>
            <person name="Schuster L."/>
            <person name="Cowan T.M."/>
            <person name="Smanski M.J."/>
            <person name="Chevrette M.G."/>
            <person name="De Carvalho L.P.S."/>
            <person name="Shen B."/>
        </authorList>
    </citation>
    <scope>NUCLEOTIDE SEQUENCE [LARGE SCALE GENOMIC DNA]</scope>
    <source>
        <strain evidence="1 2">NPDC004045</strain>
    </source>
</reference>
<comment type="caution">
    <text evidence="1">The sequence shown here is derived from an EMBL/GenBank/DDBJ whole genome shotgun (WGS) entry which is preliminary data.</text>
</comment>
<evidence type="ECO:0000313" key="1">
    <source>
        <dbReference type="EMBL" id="MFF0542334.1"/>
    </source>
</evidence>
<name>A0ABW6PIW7_9NOCA</name>
<keyword evidence="2" id="KW-1185">Reference proteome</keyword>
<evidence type="ECO:0000313" key="2">
    <source>
        <dbReference type="Proteomes" id="UP001601444"/>
    </source>
</evidence>
<sequence length="117" mass="12584">MLDEVARCGGIRFPRTPVIVAENDAYVFHGDEIYEVVADVPEGDLDAFRTGSGLGAFGPGFPKYWAQNYWTQGAAAGLLAGGGDYASVGETTRLPARWVVVRDNGDGTRRVFVRVAC</sequence>
<organism evidence="1 2">
    <name type="scientific">Nocardia thailandica</name>
    <dbReference type="NCBI Taxonomy" id="257275"/>
    <lineage>
        <taxon>Bacteria</taxon>
        <taxon>Bacillati</taxon>
        <taxon>Actinomycetota</taxon>
        <taxon>Actinomycetes</taxon>
        <taxon>Mycobacteriales</taxon>
        <taxon>Nocardiaceae</taxon>
        <taxon>Nocardia</taxon>
    </lineage>
</organism>
<dbReference type="EMBL" id="JBIAMX010000002">
    <property type="protein sequence ID" value="MFF0542334.1"/>
    <property type="molecule type" value="Genomic_DNA"/>
</dbReference>
<protein>
    <submittedName>
        <fullName evidence="1">Uncharacterized protein</fullName>
    </submittedName>
</protein>
<proteinExistence type="predicted"/>